<protein>
    <submittedName>
        <fullName evidence="2">Copper resistance protein NlpE</fullName>
    </submittedName>
    <submittedName>
        <fullName evidence="3">Lipoprotein NlpE</fullName>
    </submittedName>
</protein>
<reference evidence="3 4" key="1">
    <citation type="submission" date="2016-09" db="EMBL/GenBank/DDBJ databases">
        <authorList>
            <person name="Capua I."/>
            <person name="De Benedictis P."/>
            <person name="Joannis T."/>
            <person name="Lombin L.H."/>
            <person name="Cattoli G."/>
        </authorList>
    </citation>
    <scope>NUCLEOTIDE SEQUENCE [LARGE SCALE GENOMIC DNA]</scope>
    <source>
        <strain evidence="3 4">UB20</strain>
    </source>
</reference>
<evidence type="ECO:0000256" key="1">
    <source>
        <dbReference type="SAM" id="SignalP"/>
    </source>
</evidence>
<dbReference type="Proteomes" id="UP000182057">
    <property type="component" value="Unassembled WGS sequence"/>
</dbReference>
<dbReference type="AlphaFoldDB" id="A0A1D3UC98"/>
<keyword evidence="1" id="KW-0732">Signal</keyword>
<dbReference type="PROSITE" id="PS51257">
    <property type="entry name" value="PROKAR_LIPOPROTEIN"/>
    <property type="match status" value="1"/>
</dbReference>
<dbReference type="OMA" id="QNALDWP"/>
<dbReference type="GeneID" id="34757567"/>
<sequence length="144" mass="15869" precursor="true">MKKNLFFWGVAALLLGLVSCKSGNKNTEAGEEDQTVETVQAPVFDKAGVYYGVLPCADCSGIETTLELMGDQTYKLTQVYQEKEDGRFESSGTLAWDAENSIITLGQGEEMTKWLIEGDKVTMLDKEGNRPAGELADQYVLTKR</sequence>
<dbReference type="RefSeq" id="WP_014223614.1">
    <property type="nucleotide sequence ID" value="NZ_CAJPTF010000035.1"/>
</dbReference>
<dbReference type="Gene3D" id="2.40.128.640">
    <property type="match status" value="1"/>
</dbReference>
<gene>
    <name evidence="3" type="primary">nlpE</name>
    <name evidence="2" type="ORF">CLI86_06075</name>
    <name evidence="3" type="ORF">TFUB20_00120</name>
</gene>
<feature type="chain" id="PRO_5014267166" evidence="1">
    <location>
        <begin position="25"/>
        <end position="144"/>
    </location>
</feature>
<dbReference type="EMBL" id="NSLJ01000012">
    <property type="protein sequence ID" value="PDP43926.1"/>
    <property type="molecule type" value="Genomic_DNA"/>
</dbReference>
<evidence type="ECO:0000313" key="4">
    <source>
        <dbReference type="Proteomes" id="UP000182057"/>
    </source>
</evidence>
<dbReference type="Proteomes" id="UP000219259">
    <property type="component" value="Unassembled WGS sequence"/>
</dbReference>
<dbReference type="InterPro" id="IPR007298">
    <property type="entry name" value="Cu-R_lipoprotein_NlpE"/>
</dbReference>
<reference evidence="2 5" key="2">
    <citation type="submission" date="2017-09" db="EMBL/GenBank/DDBJ databases">
        <title>Phase variable restriction modification systems are present in the genome sequences of periodontal pathogens Prevotella intermedia, Tannerella forsythia and Porphyromonas gingivalis.</title>
        <authorList>
            <person name="Haigh R.D."/>
            <person name="Crawford L."/>
            <person name="Ralph J."/>
            <person name="Wanford J."/>
            <person name="Vartoukian S.R."/>
            <person name="Hijazib K."/>
            <person name="Wade W."/>
            <person name="Oggioni M.R."/>
        </authorList>
    </citation>
    <scope>NUCLEOTIDE SEQUENCE [LARGE SCALE GENOMIC DNA]</scope>
    <source>
        <strain evidence="2 5">WW11663</strain>
    </source>
</reference>
<dbReference type="OrthoDB" id="5348860at2"/>
<organism evidence="3 4">
    <name type="scientific">Tannerella forsythia</name>
    <name type="common">Bacteroides forsythus</name>
    <dbReference type="NCBI Taxonomy" id="28112"/>
    <lineage>
        <taxon>Bacteria</taxon>
        <taxon>Pseudomonadati</taxon>
        <taxon>Bacteroidota</taxon>
        <taxon>Bacteroidia</taxon>
        <taxon>Bacteroidales</taxon>
        <taxon>Tannerellaceae</taxon>
        <taxon>Tannerella</taxon>
    </lineage>
</organism>
<accession>A0A1D3UC98</accession>
<dbReference type="Pfam" id="PF04170">
    <property type="entry name" value="NlpE"/>
    <property type="match status" value="1"/>
</dbReference>
<dbReference type="EMBL" id="FMMM01000012">
    <property type="protein sequence ID" value="SCQ17775.1"/>
    <property type="molecule type" value="Genomic_DNA"/>
</dbReference>
<evidence type="ECO:0000313" key="5">
    <source>
        <dbReference type="Proteomes" id="UP000219259"/>
    </source>
</evidence>
<feature type="signal peptide" evidence="1">
    <location>
        <begin position="1"/>
        <end position="24"/>
    </location>
</feature>
<evidence type="ECO:0000313" key="2">
    <source>
        <dbReference type="EMBL" id="PDP43926.1"/>
    </source>
</evidence>
<proteinExistence type="predicted"/>
<evidence type="ECO:0000313" key="3">
    <source>
        <dbReference type="EMBL" id="SCQ17775.1"/>
    </source>
</evidence>
<keyword evidence="3" id="KW-0449">Lipoprotein</keyword>
<name>A0A1D3UC98_TANFO</name>